<evidence type="ECO:0000313" key="2">
    <source>
        <dbReference type="Proteomes" id="UP000184749"/>
    </source>
</evidence>
<reference evidence="1 2" key="1">
    <citation type="submission" date="2016-09" db="EMBL/GenBank/DDBJ databases">
        <title>The complete genome sequences of Rhizobium gallicum, symbiovars gallicum and phaseoli, symbionts associated to common bean (Phaseolus vulgaris).</title>
        <authorList>
            <person name="Bustos P."/>
            <person name="Santamaria R.I."/>
            <person name="Perez-Carrascal O.M."/>
            <person name="Juarez S."/>
            <person name="Lozano L."/>
            <person name="Martinez-Flores I."/>
            <person name="Martinez-Romero E."/>
            <person name="Cevallos M."/>
            <person name="Romero D."/>
            <person name="Davila G."/>
            <person name="Gonzalez V."/>
        </authorList>
    </citation>
    <scope>NUCLEOTIDE SEQUENCE [LARGE SCALE GENOMIC DNA]</scope>
    <source>
        <strain evidence="1 2">IE4872</strain>
    </source>
</reference>
<evidence type="ECO:0000313" key="1">
    <source>
        <dbReference type="EMBL" id="APO66832.1"/>
    </source>
</evidence>
<sequence length="65" mass="7595">MNSPNWRLRKGTRKRREKFLSQCPAIACFRRQVSRDNAFGAMEESYVAEVVEAFTKRWQGQEGGQ</sequence>
<dbReference type="AlphaFoldDB" id="A0A1L5NFY8"/>
<name>A0A1L5NFY8_9HYPH</name>
<organism evidence="1 2">
    <name type="scientific">Rhizobium gallicum</name>
    <dbReference type="NCBI Taxonomy" id="56730"/>
    <lineage>
        <taxon>Bacteria</taxon>
        <taxon>Pseudomonadati</taxon>
        <taxon>Pseudomonadota</taxon>
        <taxon>Alphaproteobacteria</taxon>
        <taxon>Hyphomicrobiales</taxon>
        <taxon>Rhizobiaceae</taxon>
        <taxon>Rhizobium/Agrobacterium group</taxon>
        <taxon>Rhizobium</taxon>
    </lineage>
</organism>
<accession>A0A1L5NFY8</accession>
<proteinExistence type="predicted"/>
<gene>
    <name evidence="1" type="ORF">IE4872_CH01183</name>
</gene>
<dbReference type="EMBL" id="CP017101">
    <property type="protein sequence ID" value="APO66832.1"/>
    <property type="molecule type" value="Genomic_DNA"/>
</dbReference>
<protein>
    <submittedName>
        <fullName evidence="1">Uncharacterized protein</fullName>
    </submittedName>
</protein>
<dbReference type="Proteomes" id="UP000184749">
    <property type="component" value="Chromosome"/>
</dbReference>